<dbReference type="EMBL" id="MLJW01000301">
    <property type="protein sequence ID" value="OIQ90167.1"/>
    <property type="molecule type" value="Genomic_DNA"/>
</dbReference>
<evidence type="ECO:0000259" key="5">
    <source>
        <dbReference type="PROSITE" id="PS50887"/>
    </source>
</evidence>
<dbReference type="InterPro" id="IPR000700">
    <property type="entry name" value="PAS-assoc_C"/>
</dbReference>
<keyword evidence="1" id="KW-0175">Coiled coil</keyword>
<dbReference type="Gene3D" id="3.20.20.450">
    <property type="entry name" value="EAL domain"/>
    <property type="match status" value="1"/>
</dbReference>
<dbReference type="SMART" id="SM00091">
    <property type="entry name" value="PAS"/>
    <property type="match status" value="2"/>
</dbReference>
<dbReference type="PROSITE" id="PS50887">
    <property type="entry name" value="GGDEF"/>
    <property type="match status" value="1"/>
</dbReference>
<evidence type="ECO:0000256" key="1">
    <source>
        <dbReference type="SAM" id="Coils"/>
    </source>
</evidence>
<dbReference type="InterPro" id="IPR043128">
    <property type="entry name" value="Rev_trsase/Diguanyl_cyclase"/>
</dbReference>
<proteinExistence type="predicted"/>
<dbReference type="Pfam" id="PF00990">
    <property type="entry name" value="GGDEF"/>
    <property type="match status" value="1"/>
</dbReference>
<dbReference type="CDD" id="cd01949">
    <property type="entry name" value="GGDEF"/>
    <property type="match status" value="1"/>
</dbReference>
<dbReference type="Pfam" id="PF00563">
    <property type="entry name" value="EAL"/>
    <property type="match status" value="1"/>
</dbReference>
<evidence type="ECO:0000259" key="3">
    <source>
        <dbReference type="PROSITE" id="PS50113"/>
    </source>
</evidence>
<dbReference type="InterPro" id="IPR035919">
    <property type="entry name" value="EAL_sf"/>
</dbReference>
<dbReference type="InterPro" id="IPR013656">
    <property type="entry name" value="PAS_4"/>
</dbReference>
<dbReference type="Gene3D" id="3.30.70.270">
    <property type="match status" value="1"/>
</dbReference>
<evidence type="ECO:0000313" key="6">
    <source>
        <dbReference type="EMBL" id="OIQ90167.1"/>
    </source>
</evidence>
<dbReference type="NCBIfam" id="TIGR00229">
    <property type="entry name" value="sensory_box"/>
    <property type="match status" value="2"/>
</dbReference>
<dbReference type="InterPro" id="IPR052155">
    <property type="entry name" value="Biofilm_reg_signaling"/>
</dbReference>
<dbReference type="PROSITE" id="PS50883">
    <property type="entry name" value="EAL"/>
    <property type="match status" value="1"/>
</dbReference>
<gene>
    <name evidence="6" type="primary">gmr_135</name>
    <name evidence="6" type="ORF">GALL_279080</name>
</gene>
<feature type="coiled-coil region" evidence="1">
    <location>
        <begin position="191"/>
        <end position="218"/>
    </location>
</feature>
<reference evidence="6" key="1">
    <citation type="submission" date="2016-10" db="EMBL/GenBank/DDBJ databases">
        <title>Sequence of Gallionella enrichment culture.</title>
        <authorList>
            <person name="Poehlein A."/>
            <person name="Muehling M."/>
            <person name="Daniel R."/>
        </authorList>
    </citation>
    <scope>NUCLEOTIDE SEQUENCE</scope>
</reference>
<feature type="domain" description="PAC" evidence="3">
    <location>
        <begin position="288"/>
        <end position="341"/>
    </location>
</feature>
<dbReference type="InterPro" id="IPR029787">
    <property type="entry name" value="Nucleotide_cyclase"/>
</dbReference>
<keyword evidence="6" id="KW-0378">Hydrolase</keyword>
<dbReference type="PROSITE" id="PS50113">
    <property type="entry name" value="PAC"/>
    <property type="match status" value="1"/>
</dbReference>
<name>A0A1J5RDT6_9ZZZZ</name>
<accession>A0A1J5RDT6</accession>
<feature type="domain" description="GGDEF" evidence="5">
    <location>
        <begin position="373"/>
        <end position="506"/>
    </location>
</feature>
<dbReference type="EC" id="3.1.4.52" evidence="6"/>
<evidence type="ECO:0000259" key="2">
    <source>
        <dbReference type="PROSITE" id="PS50112"/>
    </source>
</evidence>
<dbReference type="InterPro" id="IPR000014">
    <property type="entry name" value="PAS"/>
</dbReference>
<dbReference type="SUPFAM" id="SSF141868">
    <property type="entry name" value="EAL domain-like"/>
    <property type="match status" value="1"/>
</dbReference>
<sequence>MSETGELNEQALRAEIVRLNKIIQAQMKRAEQLSNVRQPDLKLFRGVGGAETRSHRGVDDLEATLRENEEIARSLRDSESHFRQLFERHSAIMLLIDPQSRIIVDANPAAVQFYGYPLESLRGMSVEHINAQPESEIHRQRQQALKGERNQFVFDHRLASGAVRTVDVLISTINFKGKPLFFSIIHDITERRQAEDKLHEKNRRLIEIEAEHRELLQNLHAGIVVHGPDTRIIFSNRNASKLLGLAEDQLNGKTAVDPVWCFMDEDGKRMPPDGYPVNCVAATGEPLKDLVLGVKKPDGSALVWLLVNAFPEFDIEGKLKKIVVNFHDITERKNAETQIWTEANFDHLTKLPNRRLFHDRLAQEIKKAQRDKSLVVLFFIDLDHFKEINDMLGHDVGDLLLIEAAGRIRHCVRDYDTVARLGGDEFTVILTELKDAADVERIASNIIDRLSVPFMLNGQESFVSASIGIAIYPDDAAGVTELIRHADQAMYTAKNEGRGCFRFFIKAMQEASELRMHLAGDLRHALEAGQFEVYYQPVVDLNTARIHKAEALLRWKHPNQGFISPAIFIPIAEDTGAIHGIGDWVFMQAAQQVRRWQSILGRDFQISINKSPVQFLVDGQKHSRWIERLREMGLPGSSIVIEITEGLLMSTDTNITDKLLTFRDAGIQVAIDDFGTGYSSLAYLKKFDIDYLKIDQSFTRNLTPDSPDFALCEAIVVMAHKLGLKVIAEGVETEQQRDLLQQVGCDYGQGYLFSRAVPAEEFERLLAAG</sequence>
<dbReference type="AlphaFoldDB" id="A0A1J5RDT6"/>
<dbReference type="InterPro" id="IPR001633">
    <property type="entry name" value="EAL_dom"/>
</dbReference>
<dbReference type="CDD" id="cd00130">
    <property type="entry name" value="PAS"/>
    <property type="match status" value="2"/>
</dbReference>
<protein>
    <submittedName>
        <fullName evidence="6">Cyclic di-GMP phosphodiesterase Gmr</fullName>
        <ecNumber evidence="6">3.1.4.52</ecNumber>
    </submittedName>
</protein>
<dbReference type="InterPro" id="IPR035965">
    <property type="entry name" value="PAS-like_dom_sf"/>
</dbReference>
<dbReference type="SMART" id="SM00052">
    <property type="entry name" value="EAL"/>
    <property type="match status" value="1"/>
</dbReference>
<feature type="domain" description="PAS" evidence="2">
    <location>
        <begin position="208"/>
        <end position="256"/>
    </location>
</feature>
<dbReference type="PANTHER" id="PTHR44757:SF2">
    <property type="entry name" value="BIOFILM ARCHITECTURE MAINTENANCE PROTEIN MBAA"/>
    <property type="match status" value="1"/>
</dbReference>
<dbReference type="SMART" id="SM00086">
    <property type="entry name" value="PAC"/>
    <property type="match status" value="2"/>
</dbReference>
<evidence type="ECO:0000259" key="4">
    <source>
        <dbReference type="PROSITE" id="PS50883"/>
    </source>
</evidence>
<dbReference type="FunFam" id="3.30.70.270:FF:000001">
    <property type="entry name" value="Diguanylate cyclase domain protein"/>
    <property type="match status" value="1"/>
</dbReference>
<dbReference type="PANTHER" id="PTHR44757">
    <property type="entry name" value="DIGUANYLATE CYCLASE DGCP"/>
    <property type="match status" value="1"/>
</dbReference>
<dbReference type="Gene3D" id="3.30.450.20">
    <property type="entry name" value="PAS domain"/>
    <property type="match status" value="2"/>
</dbReference>
<feature type="domain" description="PAS" evidence="2">
    <location>
        <begin position="78"/>
        <end position="148"/>
    </location>
</feature>
<feature type="domain" description="EAL" evidence="4">
    <location>
        <begin position="515"/>
        <end position="769"/>
    </location>
</feature>
<dbReference type="SMART" id="SM00267">
    <property type="entry name" value="GGDEF"/>
    <property type="match status" value="1"/>
</dbReference>
<dbReference type="CDD" id="cd01948">
    <property type="entry name" value="EAL"/>
    <property type="match status" value="1"/>
</dbReference>
<dbReference type="SUPFAM" id="SSF55785">
    <property type="entry name" value="PYP-like sensor domain (PAS domain)"/>
    <property type="match status" value="2"/>
</dbReference>
<dbReference type="InterPro" id="IPR000160">
    <property type="entry name" value="GGDEF_dom"/>
</dbReference>
<dbReference type="InterPro" id="IPR001610">
    <property type="entry name" value="PAC"/>
</dbReference>
<dbReference type="PROSITE" id="PS50112">
    <property type="entry name" value="PAS"/>
    <property type="match status" value="2"/>
</dbReference>
<dbReference type="GO" id="GO:0071111">
    <property type="term" value="F:cyclic-guanylate-specific phosphodiesterase activity"/>
    <property type="evidence" value="ECO:0007669"/>
    <property type="project" value="UniProtKB-EC"/>
</dbReference>
<dbReference type="SUPFAM" id="SSF55073">
    <property type="entry name" value="Nucleotide cyclase"/>
    <property type="match status" value="1"/>
</dbReference>
<dbReference type="Pfam" id="PF08448">
    <property type="entry name" value="PAS_4"/>
    <property type="match status" value="2"/>
</dbReference>
<organism evidence="6">
    <name type="scientific">mine drainage metagenome</name>
    <dbReference type="NCBI Taxonomy" id="410659"/>
    <lineage>
        <taxon>unclassified sequences</taxon>
        <taxon>metagenomes</taxon>
        <taxon>ecological metagenomes</taxon>
    </lineage>
</organism>
<comment type="caution">
    <text evidence="6">The sequence shown here is derived from an EMBL/GenBank/DDBJ whole genome shotgun (WGS) entry which is preliminary data.</text>
</comment>
<dbReference type="NCBIfam" id="TIGR00254">
    <property type="entry name" value="GGDEF"/>
    <property type="match status" value="1"/>
</dbReference>